<evidence type="ECO:0000313" key="3">
    <source>
        <dbReference type="Proteomes" id="UP001431783"/>
    </source>
</evidence>
<feature type="region of interest" description="Disordered" evidence="1">
    <location>
        <begin position="123"/>
        <end position="153"/>
    </location>
</feature>
<accession>A0AAW1UAA5</accession>
<reference evidence="2 3" key="1">
    <citation type="submission" date="2023-03" db="EMBL/GenBank/DDBJ databases">
        <title>Genome insight into feeding habits of ladybird beetles.</title>
        <authorList>
            <person name="Li H.-S."/>
            <person name="Huang Y.-H."/>
            <person name="Pang H."/>
        </authorList>
    </citation>
    <scope>NUCLEOTIDE SEQUENCE [LARGE SCALE GENOMIC DNA]</scope>
    <source>
        <strain evidence="2">SYSU_2023b</strain>
        <tissue evidence="2">Whole body</tissue>
    </source>
</reference>
<sequence length="198" mass="22579">MRDAQRKETSEDTIYVNTLERYSNSKISPMMDFVCVSPPARRMLRSDSEPDFNKIPLVNVGNNRSRSAIPPYLSSMDRALEECIQLDVGKTKESVKKRKCCACCQEHTRIPTQALQNAAYGDRRRRLKTTRRSQNDRGSISEEIVDDENIPTELSPLNPNGSIERLAGVCSENGRHLAMMPYIERCVQPFQWPYIPPG</sequence>
<name>A0AAW1UAA5_9CUCU</name>
<keyword evidence="3" id="KW-1185">Reference proteome</keyword>
<dbReference type="Proteomes" id="UP001431783">
    <property type="component" value="Unassembled WGS sequence"/>
</dbReference>
<protein>
    <submittedName>
        <fullName evidence="2">Uncharacterized protein</fullName>
    </submittedName>
</protein>
<gene>
    <name evidence="2" type="ORF">WA026_019312</name>
</gene>
<dbReference type="PANTHER" id="PTHR10099:SF1">
    <property type="entry name" value="PHOSPHORIBOSYLFORMYLGLYCINAMIDINE SYNTHASE"/>
    <property type="match status" value="1"/>
</dbReference>
<dbReference type="GO" id="GO:0006164">
    <property type="term" value="P:purine nucleotide biosynthetic process"/>
    <property type="evidence" value="ECO:0007669"/>
    <property type="project" value="TreeGrafter"/>
</dbReference>
<organism evidence="2 3">
    <name type="scientific">Henosepilachna vigintioctopunctata</name>
    <dbReference type="NCBI Taxonomy" id="420089"/>
    <lineage>
        <taxon>Eukaryota</taxon>
        <taxon>Metazoa</taxon>
        <taxon>Ecdysozoa</taxon>
        <taxon>Arthropoda</taxon>
        <taxon>Hexapoda</taxon>
        <taxon>Insecta</taxon>
        <taxon>Pterygota</taxon>
        <taxon>Neoptera</taxon>
        <taxon>Endopterygota</taxon>
        <taxon>Coleoptera</taxon>
        <taxon>Polyphaga</taxon>
        <taxon>Cucujiformia</taxon>
        <taxon>Coccinelloidea</taxon>
        <taxon>Coccinellidae</taxon>
        <taxon>Epilachninae</taxon>
        <taxon>Epilachnini</taxon>
        <taxon>Henosepilachna</taxon>
    </lineage>
</organism>
<dbReference type="EMBL" id="JARQZJ010000043">
    <property type="protein sequence ID" value="KAK9877642.1"/>
    <property type="molecule type" value="Genomic_DNA"/>
</dbReference>
<dbReference type="PANTHER" id="PTHR10099">
    <property type="entry name" value="PHOSPHORIBOSYLFORMYLGLYCINAMIDINE SYNTHASE"/>
    <property type="match status" value="1"/>
</dbReference>
<proteinExistence type="predicted"/>
<dbReference type="GO" id="GO:0004642">
    <property type="term" value="F:phosphoribosylformylglycinamidine synthase activity"/>
    <property type="evidence" value="ECO:0007669"/>
    <property type="project" value="TreeGrafter"/>
</dbReference>
<dbReference type="InterPro" id="IPR029062">
    <property type="entry name" value="Class_I_gatase-like"/>
</dbReference>
<dbReference type="Gene3D" id="3.40.50.880">
    <property type="match status" value="1"/>
</dbReference>
<comment type="caution">
    <text evidence="2">The sequence shown here is derived from an EMBL/GenBank/DDBJ whole genome shotgun (WGS) entry which is preliminary data.</text>
</comment>
<dbReference type="SUPFAM" id="SSF52317">
    <property type="entry name" value="Class I glutamine amidotransferase-like"/>
    <property type="match status" value="1"/>
</dbReference>
<evidence type="ECO:0000256" key="1">
    <source>
        <dbReference type="SAM" id="MobiDB-lite"/>
    </source>
</evidence>
<dbReference type="GO" id="GO:0005737">
    <property type="term" value="C:cytoplasm"/>
    <property type="evidence" value="ECO:0007669"/>
    <property type="project" value="TreeGrafter"/>
</dbReference>
<evidence type="ECO:0000313" key="2">
    <source>
        <dbReference type="EMBL" id="KAK9877642.1"/>
    </source>
</evidence>
<dbReference type="Pfam" id="PF13507">
    <property type="entry name" value="GATase_5"/>
    <property type="match status" value="1"/>
</dbReference>
<dbReference type="AlphaFoldDB" id="A0AAW1UAA5"/>